<name>A0A9R1XGS1_LACSA</name>
<reference evidence="1 2" key="1">
    <citation type="journal article" date="2017" name="Nat. Commun.">
        <title>Genome assembly with in vitro proximity ligation data and whole-genome triplication in lettuce.</title>
        <authorList>
            <person name="Reyes-Chin-Wo S."/>
            <person name="Wang Z."/>
            <person name="Yang X."/>
            <person name="Kozik A."/>
            <person name="Arikit S."/>
            <person name="Song C."/>
            <person name="Xia L."/>
            <person name="Froenicke L."/>
            <person name="Lavelle D.O."/>
            <person name="Truco M.J."/>
            <person name="Xia R."/>
            <person name="Zhu S."/>
            <person name="Xu C."/>
            <person name="Xu H."/>
            <person name="Xu X."/>
            <person name="Cox K."/>
            <person name="Korf I."/>
            <person name="Meyers B.C."/>
            <person name="Michelmore R.W."/>
        </authorList>
    </citation>
    <scope>NUCLEOTIDE SEQUENCE [LARGE SCALE GENOMIC DNA]</scope>
    <source>
        <strain evidence="2">cv. Salinas</strain>
        <tissue evidence="1">Seedlings</tissue>
    </source>
</reference>
<dbReference type="AlphaFoldDB" id="A0A9R1XGS1"/>
<evidence type="ECO:0000313" key="2">
    <source>
        <dbReference type="Proteomes" id="UP000235145"/>
    </source>
</evidence>
<evidence type="ECO:0000313" key="1">
    <source>
        <dbReference type="EMBL" id="KAJ0207377.1"/>
    </source>
</evidence>
<organism evidence="1 2">
    <name type="scientific">Lactuca sativa</name>
    <name type="common">Garden lettuce</name>
    <dbReference type="NCBI Taxonomy" id="4236"/>
    <lineage>
        <taxon>Eukaryota</taxon>
        <taxon>Viridiplantae</taxon>
        <taxon>Streptophyta</taxon>
        <taxon>Embryophyta</taxon>
        <taxon>Tracheophyta</taxon>
        <taxon>Spermatophyta</taxon>
        <taxon>Magnoliopsida</taxon>
        <taxon>eudicotyledons</taxon>
        <taxon>Gunneridae</taxon>
        <taxon>Pentapetalae</taxon>
        <taxon>asterids</taxon>
        <taxon>campanulids</taxon>
        <taxon>Asterales</taxon>
        <taxon>Asteraceae</taxon>
        <taxon>Cichorioideae</taxon>
        <taxon>Cichorieae</taxon>
        <taxon>Lactucinae</taxon>
        <taxon>Lactuca</taxon>
    </lineage>
</organism>
<keyword evidence="2" id="KW-1185">Reference proteome</keyword>
<comment type="caution">
    <text evidence="1">The sequence shown here is derived from an EMBL/GenBank/DDBJ whole genome shotgun (WGS) entry which is preliminary data.</text>
</comment>
<gene>
    <name evidence="1" type="ORF">LSAT_V11C500284640</name>
</gene>
<dbReference type="EMBL" id="NBSK02000005">
    <property type="protein sequence ID" value="KAJ0207377.1"/>
    <property type="molecule type" value="Genomic_DNA"/>
</dbReference>
<accession>A0A9R1XGS1</accession>
<sequence>MGCGPIFNLVLFDDVSATLTVKDFCLSSPQPYLPPFLCYGLLRRFLPLLTISSMIRMIDIKGNCGAVAMIRISYSKKNHGKLYFSCIIKIRFRLKLKEQNRRLKFYLV</sequence>
<dbReference type="Proteomes" id="UP000235145">
    <property type="component" value="Unassembled WGS sequence"/>
</dbReference>
<protein>
    <submittedName>
        <fullName evidence="1">Uncharacterized protein</fullName>
    </submittedName>
</protein>
<proteinExistence type="predicted"/>